<organism evidence="2 3">
    <name type="scientific">Polarella glacialis</name>
    <name type="common">Dinoflagellate</name>
    <dbReference type="NCBI Taxonomy" id="89957"/>
    <lineage>
        <taxon>Eukaryota</taxon>
        <taxon>Sar</taxon>
        <taxon>Alveolata</taxon>
        <taxon>Dinophyceae</taxon>
        <taxon>Suessiales</taxon>
        <taxon>Suessiaceae</taxon>
        <taxon>Polarella</taxon>
    </lineage>
</organism>
<dbReference type="EMBL" id="CAJNNW010027000">
    <property type="protein sequence ID" value="CAE8689021.1"/>
    <property type="molecule type" value="Genomic_DNA"/>
</dbReference>
<name>A0A813JTJ4_POLGL</name>
<keyword evidence="1" id="KW-0812">Transmembrane</keyword>
<protein>
    <recommendedName>
        <fullName evidence="4">H(+)-exporting diphosphatase</fullName>
    </recommendedName>
</protein>
<evidence type="ECO:0000313" key="3">
    <source>
        <dbReference type="Proteomes" id="UP000626109"/>
    </source>
</evidence>
<dbReference type="AlphaFoldDB" id="A0A813JTJ4"/>
<feature type="transmembrane region" description="Helical" evidence="1">
    <location>
        <begin position="53"/>
        <end position="74"/>
    </location>
</feature>
<gene>
    <name evidence="2" type="ORF">PGLA2088_LOCUS26272</name>
</gene>
<keyword evidence="1" id="KW-0472">Membrane</keyword>
<evidence type="ECO:0000256" key="1">
    <source>
        <dbReference type="SAM" id="Phobius"/>
    </source>
</evidence>
<evidence type="ECO:0000313" key="2">
    <source>
        <dbReference type="EMBL" id="CAE8689021.1"/>
    </source>
</evidence>
<sequence length="114" mass="12483">MVYLIVAFSSAISSLNHHNEDFKGIPKGMMSLAELSLAMYPTDKFAAMLETPIVLFVVVCFLVVGRIFLLNLLIAQLNAAYAAVYADMVGYARLDRGKIIHETRAGVSSARLLC</sequence>
<keyword evidence="1" id="KW-1133">Transmembrane helix</keyword>
<reference evidence="2" key="1">
    <citation type="submission" date="2021-02" db="EMBL/GenBank/DDBJ databases">
        <authorList>
            <person name="Dougan E. K."/>
            <person name="Rhodes N."/>
            <person name="Thang M."/>
            <person name="Chan C."/>
        </authorList>
    </citation>
    <scope>NUCLEOTIDE SEQUENCE</scope>
</reference>
<evidence type="ECO:0008006" key="4">
    <source>
        <dbReference type="Google" id="ProtNLM"/>
    </source>
</evidence>
<proteinExistence type="predicted"/>
<comment type="caution">
    <text evidence="2">The sequence shown here is derived from an EMBL/GenBank/DDBJ whole genome shotgun (WGS) entry which is preliminary data.</text>
</comment>
<dbReference type="Proteomes" id="UP000626109">
    <property type="component" value="Unassembled WGS sequence"/>
</dbReference>
<accession>A0A813JTJ4</accession>